<dbReference type="STRING" id="331678.Cphamn1_0629"/>
<keyword evidence="8 20" id="KW-0686">Riboflavin biosynthesis</keyword>
<dbReference type="EC" id="3.5.4.25" evidence="20"/>
<evidence type="ECO:0000256" key="19">
    <source>
        <dbReference type="ARBA" id="ARBA00049295"/>
    </source>
</evidence>
<feature type="binding site" evidence="20">
    <location>
        <begin position="76"/>
        <end position="77"/>
    </location>
    <ligand>
        <name>D-ribulose 5-phosphate</name>
        <dbReference type="ChEBI" id="CHEBI:58121"/>
    </ligand>
</feature>
<evidence type="ECO:0000313" key="22">
    <source>
        <dbReference type="EMBL" id="ACE03587.1"/>
    </source>
</evidence>
<feature type="binding site" evidence="20">
    <location>
        <position position="214"/>
    </location>
    <ligand>
        <name>D-ribulose 5-phosphate</name>
        <dbReference type="ChEBI" id="CHEBI:58121"/>
    </ligand>
</feature>
<comment type="function">
    <text evidence="18 20">Catalyzes the conversion of GTP to 2,5-diamino-6-ribosylamino-4(3H)-pyrimidinone 5'-phosphate (DARP), formate and pyrophosphate.</text>
</comment>
<evidence type="ECO:0000256" key="7">
    <source>
        <dbReference type="ARBA" id="ARBA00008976"/>
    </source>
</evidence>
<feature type="binding site" evidence="20">
    <location>
        <begin position="190"/>
        <end position="194"/>
    </location>
    <ligand>
        <name>D-ribulose 5-phosphate</name>
        <dbReference type="ChEBI" id="CHEBI:58121"/>
    </ligand>
</feature>
<comment type="similarity">
    <text evidence="6 20">In the N-terminal section; belongs to the DHBP synthase family.</text>
</comment>
<feature type="binding site" evidence="20">
    <location>
        <begin position="304"/>
        <end position="308"/>
    </location>
    <ligand>
        <name>GTP</name>
        <dbReference type="ChEBI" id="CHEBI:37565"/>
    </ligand>
</feature>
<dbReference type="PANTHER" id="PTHR21327:SF18">
    <property type="entry name" value="3,4-DIHYDROXY-2-BUTANONE 4-PHOSPHATE SYNTHASE"/>
    <property type="match status" value="1"/>
</dbReference>
<dbReference type="NCBIfam" id="NF006803">
    <property type="entry name" value="PRK09311.1"/>
    <property type="match status" value="1"/>
</dbReference>
<dbReference type="GO" id="GO:0000287">
    <property type="term" value="F:magnesium ion binding"/>
    <property type="evidence" value="ECO:0007669"/>
    <property type="project" value="UniProtKB-UniRule"/>
</dbReference>
<dbReference type="EC" id="4.1.99.12" evidence="20"/>
<evidence type="ECO:0000256" key="11">
    <source>
        <dbReference type="ARBA" id="ARBA00022801"/>
    </source>
</evidence>
<reference evidence="22" key="1">
    <citation type="submission" date="2008-06" db="EMBL/GenBank/DDBJ databases">
        <title>Complete sequence of Chlorobium phaeobacteroides BS1.</title>
        <authorList>
            <consortium name="US DOE Joint Genome Institute"/>
            <person name="Lucas S."/>
            <person name="Copeland A."/>
            <person name="Lapidus A."/>
            <person name="Glavina del Rio T."/>
            <person name="Dalin E."/>
            <person name="Tice H."/>
            <person name="Bruce D."/>
            <person name="Goodwin L."/>
            <person name="Pitluck S."/>
            <person name="Schmutz J."/>
            <person name="Larimer F."/>
            <person name="Land M."/>
            <person name="Hauser L."/>
            <person name="Kyrpides N."/>
            <person name="Ovchinnikova G."/>
            <person name="Li T."/>
            <person name="Liu Z."/>
            <person name="Zhao F."/>
            <person name="Overmann J."/>
            <person name="Bryant D.A."/>
            <person name="Richardson P."/>
        </authorList>
    </citation>
    <scope>NUCLEOTIDE SEQUENCE [LARGE SCALE GENOMIC DNA]</scope>
    <source>
        <strain evidence="22">BS1</strain>
    </source>
</reference>
<evidence type="ECO:0000256" key="3">
    <source>
        <dbReference type="ARBA" id="ARBA00002284"/>
    </source>
</evidence>
<keyword evidence="16 20" id="KW-0456">Lyase</keyword>
<dbReference type="GO" id="GO:0009231">
    <property type="term" value="P:riboflavin biosynthetic process"/>
    <property type="evidence" value="ECO:0007669"/>
    <property type="project" value="UniProtKB-UniRule"/>
</dbReference>
<dbReference type="EMBL" id="CP001101">
    <property type="protein sequence ID" value="ACE03587.1"/>
    <property type="molecule type" value="Genomic_DNA"/>
</dbReference>
<feature type="active site" description="Proton acceptor; for GTP cyclohydrolase activity" evidence="20">
    <location>
        <position position="381"/>
    </location>
</feature>
<evidence type="ECO:0000256" key="8">
    <source>
        <dbReference type="ARBA" id="ARBA00022619"/>
    </source>
</evidence>
<feature type="site" description="Essential for DHBP synthase activity" evidence="20">
    <location>
        <position position="214"/>
    </location>
</feature>
<keyword evidence="12 20" id="KW-0862">Zinc</keyword>
<comment type="similarity">
    <text evidence="7 20">In the C-terminal section; belongs to the GTP cyclohydrolase II family.</text>
</comment>
<keyword evidence="13 20" id="KW-0460">Magnesium</keyword>
<feature type="active site" description="Nucleophile; for GTP cyclohydrolase activity" evidence="20">
    <location>
        <position position="383"/>
    </location>
</feature>
<comment type="cofactor">
    <cofactor evidence="2">
        <name>Mn(2+)</name>
        <dbReference type="ChEBI" id="CHEBI:29035"/>
    </cofactor>
</comment>
<feature type="binding site" evidence="20">
    <location>
        <position position="369"/>
    </location>
    <ligand>
        <name>GTP</name>
        <dbReference type="ChEBI" id="CHEBI:37565"/>
    </ligand>
</feature>
<dbReference type="NCBIfam" id="NF001591">
    <property type="entry name" value="PRK00393.1"/>
    <property type="match status" value="1"/>
</dbReference>
<evidence type="ECO:0000256" key="6">
    <source>
        <dbReference type="ARBA" id="ARBA00005520"/>
    </source>
</evidence>
<feature type="binding site" evidence="20">
    <location>
        <position position="322"/>
    </location>
    <ligand>
        <name>Zn(2+)</name>
        <dbReference type="ChEBI" id="CHEBI:29105"/>
        <note>catalytic</note>
    </ligand>
</feature>
<evidence type="ECO:0000256" key="14">
    <source>
        <dbReference type="ARBA" id="ARBA00023134"/>
    </source>
</evidence>
<comment type="catalytic activity">
    <reaction evidence="1 20">
        <text>D-ribulose 5-phosphate = (2S)-2-hydroxy-3-oxobutyl phosphate + formate + H(+)</text>
        <dbReference type="Rhea" id="RHEA:18457"/>
        <dbReference type="ChEBI" id="CHEBI:15378"/>
        <dbReference type="ChEBI" id="CHEBI:15740"/>
        <dbReference type="ChEBI" id="CHEBI:58121"/>
        <dbReference type="ChEBI" id="CHEBI:58830"/>
        <dbReference type="EC" id="4.1.99.12"/>
    </reaction>
</comment>
<feature type="binding site" evidence="20">
    <location>
        <position position="404"/>
    </location>
    <ligand>
        <name>GTP</name>
        <dbReference type="ChEBI" id="CHEBI:37565"/>
    </ligand>
</feature>
<dbReference type="InterPro" id="IPR036144">
    <property type="entry name" value="RibA-like_sf"/>
</dbReference>
<evidence type="ECO:0000256" key="9">
    <source>
        <dbReference type="ARBA" id="ARBA00022723"/>
    </source>
</evidence>
<feature type="binding site" evidence="20">
    <location>
        <position position="325"/>
    </location>
    <ligand>
        <name>GTP</name>
        <dbReference type="ChEBI" id="CHEBI:37565"/>
    </ligand>
</feature>
<dbReference type="Gene3D" id="3.90.870.10">
    <property type="entry name" value="DHBP synthase"/>
    <property type="match status" value="1"/>
</dbReference>
<evidence type="ECO:0000256" key="1">
    <source>
        <dbReference type="ARBA" id="ARBA00000141"/>
    </source>
</evidence>
<evidence type="ECO:0000256" key="18">
    <source>
        <dbReference type="ARBA" id="ARBA00043932"/>
    </source>
</evidence>
<organism evidence="22">
    <name type="scientific">Chlorobium phaeobacteroides (strain BS1)</name>
    <dbReference type="NCBI Taxonomy" id="331678"/>
    <lineage>
        <taxon>Bacteria</taxon>
        <taxon>Pseudomonadati</taxon>
        <taxon>Chlorobiota</taxon>
        <taxon>Chlorobiia</taxon>
        <taxon>Chlorobiales</taxon>
        <taxon>Chlorobiaceae</taxon>
        <taxon>Chlorobium/Pelodictyon group</taxon>
        <taxon>Chlorobium</taxon>
    </lineage>
</organism>
<comment type="pathway">
    <text evidence="4 20">Cofactor biosynthesis; riboflavin biosynthesis; 5-amino-6-(D-ribitylamino)uracil from GTP: step 1/4.</text>
</comment>
<dbReference type="CDD" id="cd00641">
    <property type="entry name" value="GTP_cyclohydro2"/>
    <property type="match status" value="1"/>
</dbReference>
<feature type="region of interest" description="GTP cyclohydrolase II" evidence="20">
    <location>
        <begin position="252"/>
        <end position="470"/>
    </location>
</feature>
<comment type="catalytic activity">
    <reaction evidence="19 20">
        <text>GTP + 4 H2O = 2,5-diamino-6-hydroxy-4-(5-phosphoribosylamino)-pyrimidine + formate + 2 phosphate + 3 H(+)</text>
        <dbReference type="Rhea" id="RHEA:23704"/>
        <dbReference type="ChEBI" id="CHEBI:15377"/>
        <dbReference type="ChEBI" id="CHEBI:15378"/>
        <dbReference type="ChEBI" id="CHEBI:15740"/>
        <dbReference type="ChEBI" id="CHEBI:37565"/>
        <dbReference type="ChEBI" id="CHEBI:43474"/>
        <dbReference type="ChEBI" id="CHEBI:58614"/>
        <dbReference type="EC" id="3.5.4.25"/>
    </reaction>
</comment>
<dbReference type="Pfam" id="PF00926">
    <property type="entry name" value="DHBP_synthase"/>
    <property type="match status" value="1"/>
</dbReference>
<dbReference type="Pfam" id="PF00925">
    <property type="entry name" value="GTP_cyclohydro2"/>
    <property type="match status" value="1"/>
</dbReference>
<comment type="cofactor">
    <cofactor evidence="20">
        <name>Zn(2+)</name>
        <dbReference type="ChEBI" id="CHEBI:29105"/>
    </cofactor>
    <text evidence="20">Binds 1 zinc ion per subunit.</text>
</comment>
<dbReference type="HAMAP" id="MF_01283">
    <property type="entry name" value="RibBA"/>
    <property type="match status" value="1"/>
</dbReference>
<accession>B3EMV9</accession>
<dbReference type="UniPathway" id="UPA00275">
    <property type="reaction ID" value="UER00399"/>
</dbReference>
<feature type="binding site" evidence="20">
    <location>
        <position position="77"/>
    </location>
    <ligand>
        <name>Mg(2+)</name>
        <dbReference type="ChEBI" id="CHEBI:18420"/>
        <label>1</label>
    </ligand>
</feature>
<keyword evidence="10 20" id="KW-0547">Nucleotide-binding</keyword>
<dbReference type="GO" id="GO:0008270">
    <property type="term" value="F:zinc ion binding"/>
    <property type="evidence" value="ECO:0007669"/>
    <property type="project" value="UniProtKB-UniRule"/>
</dbReference>
<dbReference type="Gene3D" id="3.40.50.10990">
    <property type="entry name" value="GTP cyclohydrolase II"/>
    <property type="match status" value="1"/>
</dbReference>
<feature type="binding site" evidence="20">
    <location>
        <position position="320"/>
    </location>
    <ligand>
        <name>Zn(2+)</name>
        <dbReference type="ChEBI" id="CHEBI:29105"/>
        <note>catalytic</note>
    </ligand>
</feature>
<evidence type="ECO:0000259" key="21">
    <source>
        <dbReference type="Pfam" id="PF00925"/>
    </source>
</evidence>
<dbReference type="InterPro" id="IPR017945">
    <property type="entry name" value="DHBP_synth_RibB-like_a/b_dom"/>
</dbReference>
<feature type="binding site" evidence="20">
    <location>
        <position position="309"/>
    </location>
    <ligand>
        <name>Zn(2+)</name>
        <dbReference type="ChEBI" id="CHEBI:29105"/>
        <note>catalytic</note>
    </ligand>
</feature>
<dbReference type="GO" id="GO:0005829">
    <property type="term" value="C:cytosol"/>
    <property type="evidence" value="ECO:0007669"/>
    <property type="project" value="TreeGrafter"/>
</dbReference>
<evidence type="ECO:0000256" key="10">
    <source>
        <dbReference type="ARBA" id="ARBA00022741"/>
    </source>
</evidence>
<feature type="binding site" evidence="20">
    <location>
        <begin position="347"/>
        <end position="349"/>
    </location>
    <ligand>
        <name>GTP</name>
        <dbReference type="ChEBI" id="CHEBI:37565"/>
    </ligand>
</feature>
<keyword evidence="11 20" id="KW-0378">Hydrolase</keyword>
<dbReference type="eggNOG" id="COG0807">
    <property type="taxonomic scope" value="Bacteria"/>
</dbReference>
<feature type="binding site" evidence="20">
    <location>
        <position position="193"/>
    </location>
    <ligand>
        <name>Mg(2+)</name>
        <dbReference type="ChEBI" id="CHEBI:18420"/>
        <label>2</label>
    </ligand>
</feature>
<dbReference type="AlphaFoldDB" id="B3EMV9"/>
<dbReference type="GO" id="GO:0005525">
    <property type="term" value="F:GTP binding"/>
    <property type="evidence" value="ECO:0007669"/>
    <property type="project" value="UniProtKB-KW"/>
</dbReference>
<keyword evidence="9 20" id="KW-0479">Metal-binding</keyword>
<evidence type="ECO:0000256" key="12">
    <source>
        <dbReference type="ARBA" id="ARBA00022833"/>
    </source>
</evidence>
<feature type="domain" description="GTP cyclohydrolase II" evidence="21">
    <location>
        <begin position="258"/>
        <end position="425"/>
    </location>
</feature>
<sequence>MQRVIKDGGLYPKIFYITVLYSSLLDYLQENHRSMQGSVTWKEHISMEAPRIDSIDSAIEDMKAGKLVIVIDDEDREDEGDFIAAAEKVTPEMVNFITKEARGLLCVAVTMDRSKELQLDPMVQRNTSQHETNFTVSVDAIAEGVTTGISAYDRYITIKMLGDPASHPDDFSRPGHIFPLRAMDGGVLRRVGHTEAAVDLAELAGCSPVGLLCEILHDDGSMARLPELLKIKEKFGLKLITIKDLVAYQMKRKKLVSRSVETKLPTMHGEFKLIAYEACCDEHQQNHLAFVKGDFEADEPVLVRVHSQCATGDVFASLRCDCGNQLASALQQIEKEGRGVLVYLMQEGRGIGLVNKLKAYNLQDKGFDTVEANEKLGFKADLRDYGIGAQILQDLGVKQMRLMTNNPKKIIGLEGYGLEIVERVPIEIIPNPLNQVYLETKRDKMGHMIDCSCECADKDTGKESAAGNRN</sequence>
<feature type="binding site" evidence="20">
    <location>
        <position position="77"/>
    </location>
    <ligand>
        <name>Mg(2+)</name>
        <dbReference type="ChEBI" id="CHEBI:18420"/>
        <label>2</label>
    </ligand>
</feature>
<dbReference type="InterPro" id="IPR000422">
    <property type="entry name" value="DHBP_synthase_RibB"/>
</dbReference>
<feature type="binding site" evidence="20">
    <location>
        <position position="81"/>
    </location>
    <ligand>
        <name>D-ribulose 5-phosphate</name>
        <dbReference type="ChEBI" id="CHEBI:58121"/>
    </ligand>
</feature>
<dbReference type="GO" id="GO:0008686">
    <property type="term" value="F:3,4-dihydroxy-2-butanone-4-phosphate synthase activity"/>
    <property type="evidence" value="ECO:0007669"/>
    <property type="project" value="UniProtKB-UniRule"/>
</dbReference>
<name>B3EMV9_CHLPB</name>
<evidence type="ECO:0000256" key="13">
    <source>
        <dbReference type="ARBA" id="ARBA00022842"/>
    </source>
</evidence>
<comment type="cofactor">
    <cofactor evidence="20">
        <name>Mg(2+)</name>
        <dbReference type="ChEBI" id="CHEBI:18420"/>
    </cofactor>
    <cofactor evidence="20">
        <name>Mn(2+)</name>
        <dbReference type="ChEBI" id="CHEBI:29035"/>
    </cofactor>
    <text evidence="20">Binds 2 divalent metal cations per subunit. Magnesium or manganese.</text>
</comment>
<evidence type="ECO:0000256" key="20">
    <source>
        <dbReference type="HAMAP-Rule" id="MF_01283"/>
    </source>
</evidence>
<keyword evidence="14 20" id="KW-0342">GTP-binding</keyword>
<evidence type="ECO:0000256" key="16">
    <source>
        <dbReference type="ARBA" id="ARBA00023239"/>
    </source>
</evidence>
<dbReference type="GO" id="GO:0030145">
    <property type="term" value="F:manganese ion binding"/>
    <property type="evidence" value="ECO:0007669"/>
    <property type="project" value="UniProtKB-UniRule"/>
</dbReference>
<dbReference type="HAMAP" id="MF_00180">
    <property type="entry name" value="RibB"/>
    <property type="match status" value="1"/>
</dbReference>
<comment type="function">
    <text evidence="3 20">Catalyzes the conversion of D-ribulose 5-phosphate to formate and 3,4-dihydroxy-2-butanone 4-phosphate.</text>
</comment>
<dbReference type="eggNOG" id="COG0108">
    <property type="taxonomic scope" value="Bacteria"/>
</dbReference>
<dbReference type="SUPFAM" id="SSF55821">
    <property type="entry name" value="YrdC/RibB"/>
    <property type="match status" value="1"/>
</dbReference>
<dbReference type="InterPro" id="IPR000926">
    <property type="entry name" value="RibA"/>
</dbReference>
<dbReference type="KEGG" id="cpb:Cphamn1_0629"/>
<evidence type="ECO:0000256" key="2">
    <source>
        <dbReference type="ARBA" id="ARBA00001936"/>
    </source>
</evidence>
<protein>
    <recommendedName>
        <fullName evidence="20">Riboflavin biosynthesis protein RibBA</fullName>
    </recommendedName>
    <domain>
        <recommendedName>
            <fullName evidence="20">3,4-dihydroxy-2-butanone 4-phosphate synthase</fullName>
            <shortName evidence="20">DHBP synthase</shortName>
            <ecNumber evidence="20">4.1.99.12</ecNumber>
        </recommendedName>
    </domain>
    <domain>
        <recommendedName>
            <fullName evidence="20">GTP cyclohydrolase-2</fullName>
            <ecNumber evidence="20">3.5.4.25</ecNumber>
        </recommendedName>
        <alternativeName>
            <fullName evidence="20">GTP cyclohydrolase II</fullName>
        </alternativeName>
    </domain>
</protein>
<dbReference type="HAMAP" id="MF_00179">
    <property type="entry name" value="RibA"/>
    <property type="match status" value="1"/>
</dbReference>
<dbReference type="FunFam" id="3.40.50.10990:FF:000001">
    <property type="entry name" value="Riboflavin biosynthesis protein RibBA"/>
    <property type="match status" value="1"/>
</dbReference>
<evidence type="ECO:0000256" key="15">
    <source>
        <dbReference type="ARBA" id="ARBA00023211"/>
    </source>
</evidence>
<dbReference type="PANTHER" id="PTHR21327">
    <property type="entry name" value="GTP CYCLOHYDROLASE II-RELATED"/>
    <property type="match status" value="1"/>
</dbReference>
<dbReference type="PIRSF" id="PIRSF001259">
    <property type="entry name" value="RibA"/>
    <property type="match status" value="1"/>
</dbReference>
<keyword evidence="15 20" id="KW-0464">Manganese</keyword>
<dbReference type="NCBIfam" id="TIGR00506">
    <property type="entry name" value="ribB"/>
    <property type="match status" value="1"/>
</dbReference>
<dbReference type="NCBIfam" id="TIGR00505">
    <property type="entry name" value="ribA"/>
    <property type="match status" value="1"/>
</dbReference>
<feature type="site" description="Essential for DHBP synthase activity" evidence="20">
    <location>
        <position position="176"/>
    </location>
</feature>
<dbReference type="SUPFAM" id="SSF142695">
    <property type="entry name" value="RibA-like"/>
    <property type="match status" value="1"/>
</dbReference>
<dbReference type="FunFam" id="3.90.870.10:FF:000001">
    <property type="entry name" value="Riboflavin biosynthesis protein RibBA"/>
    <property type="match status" value="1"/>
</dbReference>
<keyword evidence="17 20" id="KW-0511">Multifunctional enzyme</keyword>
<comment type="pathway">
    <text evidence="5 20">Cofactor biosynthesis; riboflavin biosynthesis; 2-hydroxy-3-oxobutyl phosphate from D-ribulose 5-phosphate: step 1/1.</text>
</comment>
<dbReference type="InterPro" id="IPR032677">
    <property type="entry name" value="GTP_cyclohydro_II"/>
</dbReference>
<evidence type="ECO:0000256" key="17">
    <source>
        <dbReference type="ARBA" id="ARBA00023268"/>
    </source>
</evidence>
<gene>
    <name evidence="20" type="primary">ribBA</name>
    <name evidence="22" type="ordered locus">Cphamn1_0629</name>
</gene>
<feature type="binding site" evidence="20">
    <location>
        <position position="409"/>
    </location>
    <ligand>
        <name>GTP</name>
        <dbReference type="ChEBI" id="CHEBI:37565"/>
    </ligand>
</feature>
<feature type="region of interest" description="DHBP synthase" evidence="20">
    <location>
        <begin position="1"/>
        <end position="251"/>
    </location>
</feature>
<evidence type="ECO:0000256" key="5">
    <source>
        <dbReference type="ARBA" id="ARBA00004904"/>
    </source>
</evidence>
<dbReference type="HOGENOM" id="CLU_020273_1_2_10"/>
<dbReference type="GO" id="GO:0003935">
    <property type="term" value="F:GTP cyclohydrolase II activity"/>
    <property type="evidence" value="ECO:0007669"/>
    <property type="project" value="UniProtKB-UniRule"/>
</dbReference>
<evidence type="ECO:0000256" key="4">
    <source>
        <dbReference type="ARBA" id="ARBA00004853"/>
    </source>
</evidence>
<dbReference type="InterPro" id="IPR016299">
    <property type="entry name" value="Riboflavin_synth_RibBA"/>
</dbReference>
<proteinExistence type="inferred from homology"/>